<evidence type="ECO:0000313" key="1">
    <source>
        <dbReference type="EMBL" id="KKL98534.1"/>
    </source>
</evidence>
<sequence>MQTLSRQGLDLIKTRADLERYIEISAGNIM</sequence>
<comment type="caution">
    <text evidence="1">The sequence shown here is derived from an EMBL/GenBank/DDBJ whole genome shotgun (WGS) entry which is preliminary data.</text>
</comment>
<protein>
    <submittedName>
        <fullName evidence="1">Uncharacterized protein</fullName>
    </submittedName>
</protein>
<organism evidence="1">
    <name type="scientific">marine sediment metagenome</name>
    <dbReference type="NCBI Taxonomy" id="412755"/>
    <lineage>
        <taxon>unclassified sequences</taxon>
        <taxon>metagenomes</taxon>
        <taxon>ecological metagenomes</taxon>
    </lineage>
</organism>
<name>A0A0F9GI87_9ZZZZ</name>
<gene>
    <name evidence="1" type="ORF">LCGC14_1823490</name>
</gene>
<dbReference type="EMBL" id="LAZR01017895">
    <property type="protein sequence ID" value="KKL98534.1"/>
    <property type="molecule type" value="Genomic_DNA"/>
</dbReference>
<proteinExistence type="predicted"/>
<feature type="non-terminal residue" evidence="1">
    <location>
        <position position="30"/>
    </location>
</feature>
<reference evidence="1" key="1">
    <citation type="journal article" date="2015" name="Nature">
        <title>Complex archaea that bridge the gap between prokaryotes and eukaryotes.</title>
        <authorList>
            <person name="Spang A."/>
            <person name="Saw J.H."/>
            <person name="Jorgensen S.L."/>
            <person name="Zaremba-Niedzwiedzka K."/>
            <person name="Martijn J."/>
            <person name="Lind A.E."/>
            <person name="van Eijk R."/>
            <person name="Schleper C."/>
            <person name="Guy L."/>
            <person name="Ettema T.J."/>
        </authorList>
    </citation>
    <scope>NUCLEOTIDE SEQUENCE</scope>
</reference>
<accession>A0A0F9GI87</accession>
<dbReference type="AlphaFoldDB" id="A0A0F9GI87"/>